<evidence type="ECO:0008006" key="3">
    <source>
        <dbReference type="Google" id="ProtNLM"/>
    </source>
</evidence>
<reference evidence="1" key="1">
    <citation type="journal article" date="2021" name="PeerJ">
        <title>Extensive microbial diversity within the chicken gut microbiome revealed by metagenomics and culture.</title>
        <authorList>
            <person name="Gilroy R."/>
            <person name="Ravi A."/>
            <person name="Getino M."/>
            <person name="Pursley I."/>
            <person name="Horton D.L."/>
            <person name="Alikhan N.F."/>
            <person name="Baker D."/>
            <person name="Gharbi K."/>
            <person name="Hall N."/>
            <person name="Watson M."/>
            <person name="Adriaenssens E.M."/>
            <person name="Foster-Nyarko E."/>
            <person name="Jarju S."/>
            <person name="Secka A."/>
            <person name="Antonio M."/>
            <person name="Oren A."/>
            <person name="Chaudhuri R.R."/>
            <person name="La Ragione R."/>
            <person name="Hildebrand F."/>
            <person name="Pallen M.J."/>
        </authorList>
    </citation>
    <scope>NUCLEOTIDE SEQUENCE</scope>
    <source>
        <strain evidence="1">ChiHjej9B8-1298</strain>
    </source>
</reference>
<proteinExistence type="predicted"/>
<evidence type="ECO:0000313" key="1">
    <source>
        <dbReference type="EMBL" id="HIZ33465.1"/>
    </source>
</evidence>
<accession>A0A9D2E9Z9</accession>
<dbReference type="Proteomes" id="UP000824028">
    <property type="component" value="Unassembled WGS sequence"/>
</dbReference>
<reference evidence="1" key="2">
    <citation type="submission" date="2021-04" db="EMBL/GenBank/DDBJ databases">
        <authorList>
            <person name="Gilroy R."/>
        </authorList>
    </citation>
    <scope>NUCLEOTIDE SEQUENCE</scope>
    <source>
        <strain evidence="1">ChiHjej9B8-1298</strain>
    </source>
</reference>
<sequence>MPKPDNFTPRQLSGRNRRLLHEWKAMDEQLSERNDIRYSVLKYNADGLPVSYQIDYRLTSICGVEQEDQLDNPNIPNPPRFADIFVMQITIPPGYPCVDAAPSYRFLTTGPDGQDIPHPWHPNIRYHGAFAGRVCLNQQDTYADIVWAVKRIAGYLTYERYHAKNQPPYPEDLTVARWVIEQGEPNGWIFFNQKNNCTL</sequence>
<gene>
    <name evidence="1" type="ORF">H9814_08015</name>
</gene>
<dbReference type="AlphaFoldDB" id="A0A9D2E9Z9"/>
<dbReference type="InterPro" id="IPR016135">
    <property type="entry name" value="UBQ-conjugating_enzyme/RWD"/>
</dbReference>
<dbReference type="Gene3D" id="3.10.110.10">
    <property type="entry name" value="Ubiquitin Conjugating Enzyme"/>
    <property type="match status" value="1"/>
</dbReference>
<dbReference type="CDD" id="cd00195">
    <property type="entry name" value="UBCc_UEV"/>
    <property type="match status" value="1"/>
</dbReference>
<dbReference type="SUPFAM" id="SSF54495">
    <property type="entry name" value="UBC-like"/>
    <property type="match status" value="1"/>
</dbReference>
<protein>
    <recommendedName>
        <fullName evidence="3">UBC core domain-containing protein</fullName>
    </recommendedName>
</protein>
<dbReference type="EMBL" id="DXBX01000062">
    <property type="protein sequence ID" value="HIZ33465.1"/>
    <property type="molecule type" value="Genomic_DNA"/>
</dbReference>
<organism evidence="1 2">
    <name type="scientific">Candidatus Bacteroides merdigallinarum</name>
    <dbReference type="NCBI Taxonomy" id="2838473"/>
    <lineage>
        <taxon>Bacteria</taxon>
        <taxon>Pseudomonadati</taxon>
        <taxon>Bacteroidota</taxon>
        <taxon>Bacteroidia</taxon>
        <taxon>Bacteroidales</taxon>
        <taxon>Bacteroidaceae</taxon>
        <taxon>Bacteroides</taxon>
    </lineage>
</organism>
<evidence type="ECO:0000313" key="2">
    <source>
        <dbReference type="Proteomes" id="UP000824028"/>
    </source>
</evidence>
<name>A0A9D2E9Z9_9BACE</name>
<comment type="caution">
    <text evidence="1">The sequence shown here is derived from an EMBL/GenBank/DDBJ whole genome shotgun (WGS) entry which is preliminary data.</text>
</comment>